<accession>A0A8H5ZMQ8</accession>
<dbReference type="Proteomes" id="UP000624244">
    <property type="component" value="Unassembled WGS sequence"/>
</dbReference>
<dbReference type="SUPFAM" id="SSF53474">
    <property type="entry name" value="alpha/beta-Hydrolases"/>
    <property type="match status" value="1"/>
</dbReference>
<keyword evidence="2 3" id="KW-0378">Hydrolase</keyword>
<feature type="domain" description="Carboxylesterase type B" evidence="4">
    <location>
        <begin position="371"/>
        <end position="479"/>
    </location>
</feature>
<dbReference type="InterPro" id="IPR019826">
    <property type="entry name" value="Carboxylesterase_B_AS"/>
</dbReference>
<dbReference type="GO" id="GO:0003990">
    <property type="term" value="F:acetylcholinesterase activity"/>
    <property type="evidence" value="ECO:0007669"/>
    <property type="project" value="TreeGrafter"/>
</dbReference>
<evidence type="ECO:0000313" key="6">
    <source>
        <dbReference type="Proteomes" id="UP000624244"/>
    </source>
</evidence>
<keyword evidence="3" id="KW-0732">Signal</keyword>
<sequence>MARVTAFLLCLSQFPLWAAAGSPAIIQTSSGKVKGFTDDLTPNVAQYLSIPFAEQPVGARRWLPPTSVKRSNKIIEANVLGPSCPQFEVDRPNVWLTDAPEFIITPRDFQSEECLNLNIWAPLAQCQDGGRKKELLPVLVWIHGGGFVTGGPTVPYQVSSRWVERTGEHIVVGINYRLNIFGFPNSKSLKANEQNLGLLDQRLALEWIRDNIRNFGGDPSRITLWGQSAGASSVDNYNFAYPKDPIVSGLIMNSGTALLPIASADIQQTNFTFVAKQFGCSNSNPKAEIDCFRRVPHTAIERFLKQYADNGTSPSLSFTPVVDNRAFFSDVTARALAGKFSRKPAIIGTTSDEGTAFGAYNKTYGPIKAQADFATGRFFLCPAAQTTDDRYVANTTTFRYLYAGNFSNISPQFWQGAYHSSDVPMYFGAYGIARGNGTEFQRKVSEQVQDYYLAFAKDPVHGLPKLGWEAYKPSGEAVLIAHEGEVVQNIEVSKLKTPCDGTTPNGKPLPP</sequence>
<dbReference type="EC" id="3.1.1.-" evidence="3"/>
<dbReference type="EMBL" id="WNKQ01000002">
    <property type="protein sequence ID" value="KAF5853508.1"/>
    <property type="molecule type" value="Genomic_DNA"/>
</dbReference>
<evidence type="ECO:0000256" key="2">
    <source>
        <dbReference type="ARBA" id="ARBA00022801"/>
    </source>
</evidence>
<evidence type="ECO:0000313" key="5">
    <source>
        <dbReference type="EMBL" id="KAF5853508.1"/>
    </source>
</evidence>
<evidence type="ECO:0000259" key="4">
    <source>
        <dbReference type="Pfam" id="PF00135"/>
    </source>
</evidence>
<gene>
    <name evidence="5" type="ORF">GGP41_002066</name>
</gene>
<dbReference type="InterPro" id="IPR050654">
    <property type="entry name" value="AChE-related_enzymes"/>
</dbReference>
<dbReference type="Pfam" id="PF00135">
    <property type="entry name" value="COesterase"/>
    <property type="match status" value="2"/>
</dbReference>
<comment type="similarity">
    <text evidence="1 3">Belongs to the type-B carboxylesterase/lipase family.</text>
</comment>
<evidence type="ECO:0000256" key="1">
    <source>
        <dbReference type="ARBA" id="ARBA00005964"/>
    </source>
</evidence>
<organism evidence="5 6">
    <name type="scientific">Cochliobolus sativus</name>
    <name type="common">Common root rot and spot blotch fungus</name>
    <name type="synonym">Bipolaris sorokiniana</name>
    <dbReference type="NCBI Taxonomy" id="45130"/>
    <lineage>
        <taxon>Eukaryota</taxon>
        <taxon>Fungi</taxon>
        <taxon>Dikarya</taxon>
        <taxon>Ascomycota</taxon>
        <taxon>Pezizomycotina</taxon>
        <taxon>Dothideomycetes</taxon>
        <taxon>Pleosporomycetidae</taxon>
        <taxon>Pleosporales</taxon>
        <taxon>Pleosporineae</taxon>
        <taxon>Pleosporaceae</taxon>
        <taxon>Bipolaris</taxon>
    </lineage>
</organism>
<dbReference type="PANTHER" id="PTHR43918:SF4">
    <property type="entry name" value="CARBOXYLIC ESTER HYDROLASE"/>
    <property type="match status" value="1"/>
</dbReference>
<dbReference type="AlphaFoldDB" id="A0A8H5ZMQ8"/>
<dbReference type="InterPro" id="IPR002018">
    <property type="entry name" value="CarbesteraseB"/>
</dbReference>
<feature type="chain" id="PRO_5034371398" description="Carboxylic ester hydrolase" evidence="3">
    <location>
        <begin position="21"/>
        <end position="511"/>
    </location>
</feature>
<dbReference type="GO" id="GO:0006581">
    <property type="term" value="P:acetylcholine catabolic process"/>
    <property type="evidence" value="ECO:0007669"/>
    <property type="project" value="TreeGrafter"/>
</dbReference>
<protein>
    <recommendedName>
        <fullName evidence="3">Carboxylic ester hydrolase</fullName>
        <ecNumber evidence="3">3.1.1.-</ecNumber>
    </recommendedName>
</protein>
<evidence type="ECO:0000256" key="3">
    <source>
        <dbReference type="RuleBase" id="RU361235"/>
    </source>
</evidence>
<reference evidence="5" key="1">
    <citation type="submission" date="2019-11" db="EMBL/GenBank/DDBJ databases">
        <title>Bipolaris sorokiniana Genome sequencing.</title>
        <authorList>
            <person name="Wang H."/>
        </authorList>
    </citation>
    <scope>NUCLEOTIDE SEQUENCE</scope>
</reference>
<comment type="caution">
    <text evidence="5">The sequence shown here is derived from an EMBL/GenBank/DDBJ whole genome shotgun (WGS) entry which is preliminary data.</text>
</comment>
<feature type="signal peptide" evidence="3">
    <location>
        <begin position="1"/>
        <end position="20"/>
    </location>
</feature>
<dbReference type="Gene3D" id="3.40.50.1820">
    <property type="entry name" value="alpha/beta hydrolase"/>
    <property type="match status" value="1"/>
</dbReference>
<dbReference type="InterPro" id="IPR029058">
    <property type="entry name" value="AB_hydrolase_fold"/>
</dbReference>
<name>A0A8H5ZMQ8_COCSA</name>
<dbReference type="PANTHER" id="PTHR43918">
    <property type="entry name" value="ACETYLCHOLINESTERASE"/>
    <property type="match status" value="1"/>
</dbReference>
<dbReference type="GO" id="GO:0005886">
    <property type="term" value="C:plasma membrane"/>
    <property type="evidence" value="ECO:0007669"/>
    <property type="project" value="TreeGrafter"/>
</dbReference>
<dbReference type="GO" id="GO:0019695">
    <property type="term" value="P:choline metabolic process"/>
    <property type="evidence" value="ECO:0007669"/>
    <property type="project" value="TreeGrafter"/>
</dbReference>
<feature type="domain" description="Carboxylesterase type B" evidence="4">
    <location>
        <begin position="24"/>
        <end position="361"/>
    </location>
</feature>
<dbReference type="OMA" id="WAPLAQC"/>
<dbReference type="PROSITE" id="PS00122">
    <property type="entry name" value="CARBOXYLESTERASE_B_1"/>
    <property type="match status" value="1"/>
</dbReference>
<proteinExistence type="inferred from homology"/>